<dbReference type="Gene3D" id="3.30.160.390">
    <property type="entry name" value="Integrase, DNA-binding domain"/>
    <property type="match status" value="1"/>
</dbReference>
<evidence type="ECO:0000256" key="3">
    <source>
        <dbReference type="ARBA" id="ARBA00023125"/>
    </source>
</evidence>
<dbReference type="PANTHER" id="PTHR30629:SF2">
    <property type="entry name" value="PROPHAGE INTEGRASE INTS-RELATED"/>
    <property type="match status" value="1"/>
</dbReference>
<dbReference type="RefSeq" id="WP_285233343.1">
    <property type="nucleotide sequence ID" value="NZ_CP116346.1"/>
</dbReference>
<keyword evidence="7" id="KW-1185">Reference proteome</keyword>
<dbReference type="AlphaFoldDB" id="A0AA95NDP5"/>
<accession>A0AA95NDP5</accession>
<evidence type="ECO:0000259" key="4">
    <source>
        <dbReference type="Pfam" id="PF13356"/>
    </source>
</evidence>
<dbReference type="InterPro" id="IPR053876">
    <property type="entry name" value="Phage_int_M"/>
</dbReference>
<dbReference type="KEGG" id="pais:PFX98_01205"/>
<dbReference type="InterPro" id="IPR025166">
    <property type="entry name" value="Integrase_DNA_bind_dom"/>
</dbReference>
<dbReference type="Pfam" id="PF13356">
    <property type="entry name" value="Arm-DNA-bind_3"/>
    <property type="match status" value="1"/>
</dbReference>
<dbReference type="Proteomes" id="UP001177769">
    <property type="component" value="Chromosome"/>
</dbReference>
<keyword evidence="3 6" id="KW-0238">DNA-binding</keyword>
<sequence length="171" mass="18757">MLTDAACKNALCPAGKTRVRLPDSGGLYLEVTPAGSKRWFAKYRFAGKEKRLALGSYPDVSLKLAREGRDDARKTRGAGTDPVQARKAEKIARRVSAAVTFEAVARECHQTKAGDWSAGHAAQWLRCCENDLFPWLGSLPLRDVSVPFLLDIGIQDCLNCGPRKTKYSCVT</sequence>
<dbReference type="GO" id="GO:0015074">
    <property type="term" value="P:DNA integration"/>
    <property type="evidence" value="ECO:0007669"/>
    <property type="project" value="UniProtKB-KW"/>
</dbReference>
<evidence type="ECO:0000256" key="2">
    <source>
        <dbReference type="ARBA" id="ARBA00022908"/>
    </source>
</evidence>
<dbReference type="Gene3D" id="1.10.150.130">
    <property type="match status" value="1"/>
</dbReference>
<dbReference type="EMBL" id="CP116346">
    <property type="protein sequence ID" value="WIT12250.1"/>
    <property type="molecule type" value="Genomic_DNA"/>
</dbReference>
<organism evidence="6 7">
    <name type="scientific">Paucibacter sediminis</name>
    <dbReference type="NCBI Taxonomy" id="3019553"/>
    <lineage>
        <taxon>Bacteria</taxon>
        <taxon>Pseudomonadati</taxon>
        <taxon>Pseudomonadota</taxon>
        <taxon>Betaproteobacteria</taxon>
        <taxon>Burkholderiales</taxon>
        <taxon>Sphaerotilaceae</taxon>
        <taxon>Roseateles</taxon>
    </lineage>
</organism>
<name>A0AA95NDP5_9BURK</name>
<dbReference type="PANTHER" id="PTHR30629">
    <property type="entry name" value="PROPHAGE INTEGRASE"/>
    <property type="match status" value="1"/>
</dbReference>
<gene>
    <name evidence="6" type="ORF">PFX98_01205</name>
</gene>
<feature type="domain" description="Integrase DNA-binding" evidence="4">
    <location>
        <begin position="2"/>
        <end position="89"/>
    </location>
</feature>
<evidence type="ECO:0000256" key="1">
    <source>
        <dbReference type="ARBA" id="ARBA00008857"/>
    </source>
</evidence>
<evidence type="ECO:0000259" key="5">
    <source>
        <dbReference type="Pfam" id="PF22022"/>
    </source>
</evidence>
<evidence type="ECO:0000313" key="6">
    <source>
        <dbReference type="EMBL" id="WIT12250.1"/>
    </source>
</evidence>
<dbReference type="Pfam" id="PF22022">
    <property type="entry name" value="Phage_int_M"/>
    <property type="match status" value="1"/>
</dbReference>
<feature type="domain" description="Phage integrase central" evidence="5">
    <location>
        <begin position="101"/>
        <end position="151"/>
    </location>
</feature>
<proteinExistence type="inferred from homology"/>
<protein>
    <submittedName>
        <fullName evidence="6">Arm DNA-binding domain-containing protein</fullName>
    </submittedName>
</protein>
<dbReference type="GO" id="GO:0003677">
    <property type="term" value="F:DNA binding"/>
    <property type="evidence" value="ECO:0007669"/>
    <property type="project" value="UniProtKB-KW"/>
</dbReference>
<dbReference type="InterPro" id="IPR050808">
    <property type="entry name" value="Phage_Integrase"/>
</dbReference>
<dbReference type="InterPro" id="IPR038488">
    <property type="entry name" value="Integrase_DNA-bd_sf"/>
</dbReference>
<reference evidence="6" key="1">
    <citation type="submission" date="2023-01" db="EMBL/GenBank/DDBJ databases">
        <title>Whole genome sequence of Paucibacter sp. S2-9 isolated from pond sediment.</title>
        <authorList>
            <person name="Jung J.Y."/>
        </authorList>
    </citation>
    <scope>NUCLEOTIDE SEQUENCE</scope>
    <source>
        <strain evidence="6">S2-9</strain>
    </source>
</reference>
<keyword evidence="2" id="KW-0229">DNA integration</keyword>
<dbReference type="InterPro" id="IPR010998">
    <property type="entry name" value="Integrase_recombinase_N"/>
</dbReference>
<evidence type="ECO:0000313" key="7">
    <source>
        <dbReference type="Proteomes" id="UP001177769"/>
    </source>
</evidence>
<comment type="similarity">
    <text evidence="1">Belongs to the 'phage' integrase family.</text>
</comment>